<dbReference type="CDD" id="cd02966">
    <property type="entry name" value="TlpA_like_family"/>
    <property type="match status" value="1"/>
</dbReference>
<evidence type="ECO:0000313" key="8">
    <source>
        <dbReference type="Proteomes" id="UP000552954"/>
    </source>
</evidence>
<gene>
    <name evidence="7" type="ORF">HK415_13965</name>
</gene>
<evidence type="ECO:0000256" key="3">
    <source>
        <dbReference type="ARBA" id="ARBA00023157"/>
    </source>
</evidence>
<dbReference type="InterPro" id="IPR036249">
    <property type="entry name" value="Thioredoxin-like_sf"/>
</dbReference>
<feature type="domain" description="Thioredoxin" evidence="6">
    <location>
        <begin position="40"/>
        <end position="187"/>
    </location>
</feature>
<dbReference type="PANTHER" id="PTHR42852:SF6">
    <property type="entry name" value="THIOL:DISULFIDE INTERCHANGE PROTEIN DSBE"/>
    <property type="match status" value="1"/>
</dbReference>
<comment type="subcellular location">
    <subcellularLocation>
        <location evidence="1">Cell envelope</location>
    </subcellularLocation>
</comment>
<dbReference type="InterPro" id="IPR013740">
    <property type="entry name" value="Redoxin"/>
</dbReference>
<dbReference type="PROSITE" id="PS51352">
    <property type="entry name" value="THIOREDOXIN_2"/>
    <property type="match status" value="1"/>
</dbReference>
<reference evidence="7 8" key="1">
    <citation type="submission" date="2020-05" db="EMBL/GenBank/DDBJ databases">
        <authorList>
            <person name="Khan S.A."/>
            <person name="Jeon C.O."/>
            <person name="Chun B.H."/>
        </authorList>
    </citation>
    <scope>NUCLEOTIDE SEQUENCE [LARGE SCALE GENOMIC DNA]</scope>
    <source>
        <strain evidence="7 8">B156</strain>
    </source>
</reference>
<keyword evidence="5" id="KW-0472">Membrane</keyword>
<keyword evidence="8" id="KW-1185">Reference proteome</keyword>
<dbReference type="GO" id="GO:0016491">
    <property type="term" value="F:oxidoreductase activity"/>
    <property type="evidence" value="ECO:0007669"/>
    <property type="project" value="InterPro"/>
</dbReference>
<evidence type="ECO:0000256" key="4">
    <source>
        <dbReference type="ARBA" id="ARBA00023284"/>
    </source>
</evidence>
<keyword evidence="3" id="KW-1015">Disulfide bond</keyword>
<evidence type="ECO:0000313" key="7">
    <source>
        <dbReference type="EMBL" id="NNU44025.1"/>
    </source>
</evidence>
<accession>A0A849KGJ1</accession>
<dbReference type="AlphaFoldDB" id="A0A849KGJ1"/>
<evidence type="ECO:0000259" key="6">
    <source>
        <dbReference type="PROSITE" id="PS51352"/>
    </source>
</evidence>
<dbReference type="Gene3D" id="3.40.30.10">
    <property type="entry name" value="Glutaredoxin"/>
    <property type="match status" value="1"/>
</dbReference>
<name>A0A849KGJ1_9BURK</name>
<sequence>MNEDGTAAAPRAHGRRKWLIASVAGAAAVAGAGLAWWRQRSTGSDADALVMQRLWTLKFDMPQGGALDMASLKGKPLLVNFWATWCAPCIEEMPLLDAFYRQHAANGWQVVGLAIDQPSSVRKFLQRTPVSFPIGLAGLEGTQLTRELGNLAGGLPFSVVVDSDGKLRQRRMGRVSEADLKAWSGLG</sequence>
<dbReference type="GO" id="GO:0030313">
    <property type="term" value="C:cell envelope"/>
    <property type="evidence" value="ECO:0007669"/>
    <property type="project" value="UniProtKB-SubCell"/>
</dbReference>
<dbReference type="EMBL" id="JABFCS010000001">
    <property type="protein sequence ID" value="NNU44025.1"/>
    <property type="molecule type" value="Genomic_DNA"/>
</dbReference>
<keyword evidence="4" id="KW-0676">Redox-active center</keyword>
<dbReference type="Pfam" id="PF08534">
    <property type="entry name" value="Redoxin"/>
    <property type="match status" value="1"/>
</dbReference>
<dbReference type="SUPFAM" id="SSF52833">
    <property type="entry name" value="Thioredoxin-like"/>
    <property type="match status" value="1"/>
</dbReference>
<keyword evidence="5" id="KW-1133">Transmembrane helix</keyword>
<organism evidence="7 8">
    <name type="scientific">Ramlibacter montanisoli</name>
    <dbReference type="NCBI Taxonomy" id="2732512"/>
    <lineage>
        <taxon>Bacteria</taxon>
        <taxon>Pseudomonadati</taxon>
        <taxon>Pseudomonadota</taxon>
        <taxon>Betaproteobacteria</taxon>
        <taxon>Burkholderiales</taxon>
        <taxon>Comamonadaceae</taxon>
        <taxon>Ramlibacter</taxon>
    </lineage>
</organism>
<protein>
    <submittedName>
        <fullName evidence="7">TlpA family protein disulfide reductase</fullName>
    </submittedName>
</protein>
<dbReference type="InterPro" id="IPR013766">
    <property type="entry name" value="Thioredoxin_domain"/>
</dbReference>
<evidence type="ECO:0000256" key="5">
    <source>
        <dbReference type="SAM" id="Phobius"/>
    </source>
</evidence>
<dbReference type="PANTHER" id="PTHR42852">
    <property type="entry name" value="THIOL:DISULFIDE INTERCHANGE PROTEIN DSBE"/>
    <property type="match status" value="1"/>
</dbReference>
<dbReference type="RefSeq" id="WP_171560220.1">
    <property type="nucleotide sequence ID" value="NZ_JABFCS010000001.1"/>
</dbReference>
<keyword evidence="2" id="KW-0201">Cytochrome c-type biogenesis</keyword>
<reference evidence="7 8" key="2">
    <citation type="submission" date="2020-06" db="EMBL/GenBank/DDBJ databases">
        <title>Ramlibacter rhizophilus sp. nov., isolated from rhizosphere soil of national flower Mugunghwa from South Korea.</title>
        <authorList>
            <person name="Zheng-Fei Y."/>
            <person name="Huan T."/>
        </authorList>
    </citation>
    <scope>NUCLEOTIDE SEQUENCE [LARGE SCALE GENOMIC DNA]</scope>
    <source>
        <strain evidence="7 8">B156</strain>
    </source>
</reference>
<proteinExistence type="predicted"/>
<comment type="caution">
    <text evidence="7">The sequence shown here is derived from an EMBL/GenBank/DDBJ whole genome shotgun (WGS) entry which is preliminary data.</text>
</comment>
<dbReference type="InterPro" id="IPR050553">
    <property type="entry name" value="Thioredoxin_ResA/DsbE_sf"/>
</dbReference>
<evidence type="ECO:0000256" key="1">
    <source>
        <dbReference type="ARBA" id="ARBA00004196"/>
    </source>
</evidence>
<dbReference type="GO" id="GO:0017004">
    <property type="term" value="P:cytochrome complex assembly"/>
    <property type="evidence" value="ECO:0007669"/>
    <property type="project" value="UniProtKB-KW"/>
</dbReference>
<evidence type="ECO:0000256" key="2">
    <source>
        <dbReference type="ARBA" id="ARBA00022748"/>
    </source>
</evidence>
<keyword evidence="5" id="KW-0812">Transmembrane</keyword>
<dbReference type="Proteomes" id="UP000552954">
    <property type="component" value="Unassembled WGS sequence"/>
</dbReference>
<feature type="transmembrane region" description="Helical" evidence="5">
    <location>
        <begin position="18"/>
        <end position="37"/>
    </location>
</feature>